<comment type="cofactor">
    <cofactor evidence="2">
        <name>[4Fe-4S] cluster</name>
        <dbReference type="ChEBI" id="CHEBI:49883"/>
    </cofactor>
</comment>
<dbReference type="Pfam" id="PF04055">
    <property type="entry name" value="Radical_SAM"/>
    <property type="match status" value="1"/>
</dbReference>
<evidence type="ECO:0000256" key="4">
    <source>
        <dbReference type="ARBA" id="ARBA00022485"/>
    </source>
</evidence>
<keyword evidence="15" id="KW-1185">Reference proteome</keyword>
<dbReference type="InterPro" id="IPR007197">
    <property type="entry name" value="rSAM"/>
</dbReference>
<dbReference type="SFLD" id="SFLDS00029">
    <property type="entry name" value="Radical_SAM"/>
    <property type="match status" value="1"/>
</dbReference>
<dbReference type="GO" id="GO:0046872">
    <property type="term" value="F:metal ion binding"/>
    <property type="evidence" value="ECO:0007669"/>
    <property type="project" value="UniProtKB-KW"/>
</dbReference>
<dbReference type="GO" id="GO:0016853">
    <property type="term" value="F:isomerase activity"/>
    <property type="evidence" value="ECO:0007669"/>
    <property type="project" value="UniProtKB-KW"/>
</dbReference>
<accession>A0A2S4JSY0</accession>
<dbReference type="CDD" id="cd01335">
    <property type="entry name" value="Radical_SAM"/>
    <property type="match status" value="1"/>
</dbReference>
<dbReference type="InterPro" id="IPR003739">
    <property type="entry name" value="Lys_aminomutase/Glu_NH3_mut"/>
</dbReference>
<feature type="domain" description="Radical SAM core" evidence="13">
    <location>
        <begin position="102"/>
        <end position="316"/>
    </location>
</feature>
<dbReference type="Pfam" id="PF12544">
    <property type="entry name" value="LAM_C"/>
    <property type="match status" value="1"/>
</dbReference>
<dbReference type="PROSITE" id="PS51918">
    <property type="entry name" value="RADICAL_SAM"/>
    <property type="match status" value="1"/>
</dbReference>
<name>A0A2S4JSY0_9SPIO</name>
<evidence type="ECO:0000256" key="3">
    <source>
        <dbReference type="ARBA" id="ARBA00008703"/>
    </source>
</evidence>
<dbReference type="PANTHER" id="PTHR30538">
    <property type="entry name" value="LYSINE 2,3-AMINOMUTASE-RELATED"/>
    <property type="match status" value="1"/>
</dbReference>
<dbReference type="AlphaFoldDB" id="A0A2S4JSY0"/>
<dbReference type="InterPro" id="IPR025895">
    <property type="entry name" value="LAM_C_dom"/>
</dbReference>
<feature type="binding site" evidence="11">
    <location>
        <position position="123"/>
    </location>
    <ligand>
        <name>[4Fe-4S] cluster</name>
        <dbReference type="ChEBI" id="CHEBI:49883"/>
        <note>4Fe-4S-S-AdoMet</note>
    </ligand>
</feature>
<evidence type="ECO:0000256" key="12">
    <source>
        <dbReference type="PIRSR" id="PIRSR603739-50"/>
    </source>
</evidence>
<evidence type="ECO:0000256" key="8">
    <source>
        <dbReference type="ARBA" id="ARBA00023004"/>
    </source>
</evidence>
<evidence type="ECO:0000256" key="2">
    <source>
        <dbReference type="ARBA" id="ARBA00001966"/>
    </source>
</evidence>
<dbReference type="OrthoDB" id="9768064at2"/>
<comment type="similarity">
    <text evidence="3">Belongs to the radical SAM superfamily. KamA family.</text>
</comment>
<feature type="binding site" evidence="11">
    <location>
        <position position="116"/>
    </location>
    <ligand>
        <name>[4Fe-4S] cluster</name>
        <dbReference type="ChEBI" id="CHEBI:49883"/>
        <note>4Fe-4S-S-AdoMet</note>
    </ligand>
</feature>
<comment type="cofactor">
    <cofactor evidence="1 12">
        <name>pyridoxal 5'-phosphate</name>
        <dbReference type="ChEBI" id="CHEBI:597326"/>
    </cofactor>
</comment>
<keyword evidence="6 11" id="KW-0479">Metal-binding</keyword>
<dbReference type="RefSeq" id="WP_103679962.1">
    <property type="nucleotide sequence ID" value="NZ_LPWH01000057.1"/>
</dbReference>
<evidence type="ECO:0000256" key="9">
    <source>
        <dbReference type="ARBA" id="ARBA00023014"/>
    </source>
</evidence>
<protein>
    <submittedName>
        <fullName evidence="14">Lysine 2,3-aminomutase</fullName>
    </submittedName>
</protein>
<evidence type="ECO:0000256" key="6">
    <source>
        <dbReference type="ARBA" id="ARBA00022723"/>
    </source>
</evidence>
<dbReference type="Gene3D" id="3.20.20.70">
    <property type="entry name" value="Aldolase class I"/>
    <property type="match status" value="1"/>
</dbReference>
<keyword evidence="8" id="KW-0408">Iron</keyword>
<dbReference type="GO" id="GO:0051539">
    <property type="term" value="F:4 iron, 4 sulfur cluster binding"/>
    <property type="evidence" value="ECO:0007669"/>
    <property type="project" value="UniProtKB-KW"/>
</dbReference>
<dbReference type="InterPro" id="IPR013785">
    <property type="entry name" value="Aldolase_TIM"/>
</dbReference>
<evidence type="ECO:0000256" key="1">
    <source>
        <dbReference type="ARBA" id="ARBA00001933"/>
    </source>
</evidence>
<evidence type="ECO:0000259" key="13">
    <source>
        <dbReference type="PROSITE" id="PS51918"/>
    </source>
</evidence>
<dbReference type="SUPFAM" id="SSF102114">
    <property type="entry name" value="Radical SAM enzymes"/>
    <property type="match status" value="1"/>
</dbReference>
<dbReference type="Proteomes" id="UP000237350">
    <property type="component" value="Unassembled WGS sequence"/>
</dbReference>
<keyword evidence="5" id="KW-0949">S-adenosyl-L-methionine</keyword>
<dbReference type="PIRSF" id="PIRSF004911">
    <property type="entry name" value="DUF160"/>
    <property type="match status" value="1"/>
</dbReference>
<keyword evidence="4 11" id="KW-0004">4Fe-4S</keyword>
<gene>
    <name evidence="14" type="ORF">AU468_06175</name>
</gene>
<evidence type="ECO:0000313" key="14">
    <source>
        <dbReference type="EMBL" id="POR02635.1"/>
    </source>
</evidence>
<feature type="binding site" evidence="11">
    <location>
        <position position="120"/>
    </location>
    <ligand>
        <name>[4Fe-4S] cluster</name>
        <dbReference type="ChEBI" id="CHEBI:49883"/>
        <note>4Fe-4S-S-AdoMet</note>
    </ligand>
</feature>
<keyword evidence="9 11" id="KW-0411">Iron-sulfur</keyword>
<comment type="caution">
    <text evidence="14">The sequence shown here is derived from an EMBL/GenBank/DDBJ whole genome shotgun (WGS) entry which is preliminary data.</text>
</comment>
<dbReference type="PANTHER" id="PTHR30538:SF1">
    <property type="entry name" value="L-LYSINE 2,3-AMINOMUTASE"/>
    <property type="match status" value="1"/>
</dbReference>
<keyword evidence="7 12" id="KW-0663">Pyridoxal phosphate</keyword>
<proteinExistence type="inferred from homology"/>
<organism evidence="14 15">
    <name type="scientific">Alkalispirochaeta sphaeroplastigenens</name>
    <dbReference type="NCBI Taxonomy" id="1187066"/>
    <lineage>
        <taxon>Bacteria</taxon>
        <taxon>Pseudomonadati</taxon>
        <taxon>Spirochaetota</taxon>
        <taxon>Spirochaetia</taxon>
        <taxon>Spirochaetales</taxon>
        <taxon>Spirochaetaceae</taxon>
        <taxon>Alkalispirochaeta</taxon>
    </lineage>
</organism>
<evidence type="ECO:0000313" key="15">
    <source>
        <dbReference type="Proteomes" id="UP000237350"/>
    </source>
</evidence>
<dbReference type="NCBIfam" id="TIGR00238">
    <property type="entry name" value="KamA family radical SAM protein"/>
    <property type="match status" value="1"/>
</dbReference>
<keyword evidence="10" id="KW-0413">Isomerase</keyword>
<evidence type="ECO:0000256" key="11">
    <source>
        <dbReference type="PIRSR" id="PIRSR004911-1"/>
    </source>
</evidence>
<dbReference type="EMBL" id="LPWH01000057">
    <property type="protein sequence ID" value="POR02635.1"/>
    <property type="molecule type" value="Genomic_DNA"/>
</dbReference>
<feature type="modified residue" description="N6-(pyridoxal phosphate)lysine" evidence="12">
    <location>
        <position position="328"/>
    </location>
</feature>
<evidence type="ECO:0000256" key="7">
    <source>
        <dbReference type="ARBA" id="ARBA00022898"/>
    </source>
</evidence>
<evidence type="ECO:0000256" key="10">
    <source>
        <dbReference type="ARBA" id="ARBA00023235"/>
    </source>
</evidence>
<dbReference type="InterPro" id="IPR058240">
    <property type="entry name" value="rSAM_sf"/>
</dbReference>
<sequence>MSSSSWIQDLARAVTSREGLRRSLSLTEDEEGYFAALSRDNHAGPGLSLRIPSSYLDLCTDHPDDPLRRQCVPRRQEFDRQPWEDDDPLLEVAHTPRPRLIHRYRDRALFLATDTCAMYCRHCFRRYFTGKQRGPATGEEIARAAAWAGQTPSLRELILSGGDPLTLKDEDLKAIFLAFRAARPDLVFRVATRVPVVLPGRITPELSRLLRQQTPLVVVTQFNHPRELSPPSTRALEALVDAGIPLFNQTVLLRGVNDHPDTLEELFRGLVVRRVTPYYLFQGDLAPGTAHHRVPLGEATEIFSTLRRRLSGIALPTFAVDLPQGGGKIPLYPESLSRREPGWYHLQSLDGTWFRYPDEAFAGEIDPGADSRPESSVKIK</sequence>
<dbReference type="SFLD" id="SFLDG01070">
    <property type="entry name" value="PLP-dependent"/>
    <property type="match status" value="1"/>
</dbReference>
<evidence type="ECO:0000256" key="5">
    <source>
        <dbReference type="ARBA" id="ARBA00022691"/>
    </source>
</evidence>
<reference evidence="15" key="1">
    <citation type="submission" date="2015-12" db="EMBL/GenBank/DDBJ databases">
        <authorList>
            <person name="Lodha T.D."/>
            <person name="Chintalapati S."/>
            <person name="Chintalapati V.R."/>
            <person name="Sravanthi T."/>
        </authorList>
    </citation>
    <scope>NUCLEOTIDE SEQUENCE [LARGE SCALE GENOMIC DNA]</scope>
    <source>
        <strain evidence="15">JC133</strain>
    </source>
</reference>